<dbReference type="PROSITE" id="PS50943">
    <property type="entry name" value="HTH_CROC1"/>
    <property type="match status" value="1"/>
</dbReference>
<accession>A0A1B2HMU6</accession>
<dbReference type="Pfam" id="PF13560">
    <property type="entry name" value="HTH_31"/>
    <property type="match status" value="1"/>
</dbReference>
<dbReference type="Pfam" id="PF19054">
    <property type="entry name" value="DUF5753"/>
    <property type="match status" value="1"/>
</dbReference>
<dbReference type="EMBL" id="CP016793">
    <property type="protein sequence ID" value="ANZ39030.1"/>
    <property type="molecule type" value="Genomic_DNA"/>
</dbReference>
<dbReference type="AlphaFoldDB" id="A0A1B2HMU6"/>
<dbReference type="Gene3D" id="1.10.260.40">
    <property type="entry name" value="lambda repressor-like DNA-binding domains"/>
    <property type="match status" value="1"/>
</dbReference>
<organism evidence="2 3">
    <name type="scientific">Lentzea guizhouensis</name>
    <dbReference type="NCBI Taxonomy" id="1586287"/>
    <lineage>
        <taxon>Bacteria</taxon>
        <taxon>Bacillati</taxon>
        <taxon>Actinomycetota</taxon>
        <taxon>Actinomycetes</taxon>
        <taxon>Pseudonocardiales</taxon>
        <taxon>Pseudonocardiaceae</taxon>
        <taxon>Lentzea</taxon>
    </lineage>
</organism>
<sequence>MTNSTAYSRDLGDELRLIRETSTALHGRAMANRLGWDPSKVSTIEHGKAHASAGDIIQYLTVCGKDLEYIEAFQARYRHAFDPMLAQMPENLRTLTMAEATATKITWVDVMTAPGLVQTAEYADALYRKTGLIAPERIPICVQNRMNRQTILRGARRPEIRIYVLERALQTYVGDRRVMEEQYLHMLFNTHMLRIVPDDDIVLMAGCALLEFEKAPSLAYTDTDVAQVFAQDSAAIDHVTRLFRRLEALALDQEQSKSKLMEYVSRLREDPHGAGTDLA</sequence>
<dbReference type="RefSeq" id="WP_065917373.1">
    <property type="nucleotide sequence ID" value="NZ_CP016793.1"/>
</dbReference>
<evidence type="ECO:0000259" key="1">
    <source>
        <dbReference type="PROSITE" id="PS50943"/>
    </source>
</evidence>
<gene>
    <name evidence="2" type="ORF">BBK82_26120</name>
</gene>
<keyword evidence="3" id="KW-1185">Reference proteome</keyword>
<dbReference type="InterPro" id="IPR043917">
    <property type="entry name" value="DUF5753"/>
</dbReference>
<proteinExistence type="predicted"/>
<dbReference type="SUPFAM" id="SSF47413">
    <property type="entry name" value="lambda repressor-like DNA-binding domains"/>
    <property type="match status" value="1"/>
</dbReference>
<feature type="domain" description="HTH cro/C1-type" evidence="1">
    <location>
        <begin position="28"/>
        <end position="70"/>
    </location>
</feature>
<dbReference type="CDD" id="cd00093">
    <property type="entry name" value="HTH_XRE"/>
    <property type="match status" value="1"/>
</dbReference>
<evidence type="ECO:0000313" key="3">
    <source>
        <dbReference type="Proteomes" id="UP000093053"/>
    </source>
</evidence>
<reference evidence="2 3" key="1">
    <citation type="submission" date="2016-07" db="EMBL/GenBank/DDBJ databases">
        <title>Complete genome sequence of the Lentzea guizhouensis DHS C013.</title>
        <authorList>
            <person name="Cao C."/>
        </authorList>
    </citation>
    <scope>NUCLEOTIDE SEQUENCE [LARGE SCALE GENOMIC DNA]</scope>
    <source>
        <strain evidence="2 3">DHS C013</strain>
    </source>
</reference>
<evidence type="ECO:0000313" key="2">
    <source>
        <dbReference type="EMBL" id="ANZ39030.1"/>
    </source>
</evidence>
<dbReference type="InterPro" id="IPR001387">
    <property type="entry name" value="Cro/C1-type_HTH"/>
</dbReference>
<dbReference type="KEGG" id="led:BBK82_26120"/>
<name>A0A1B2HMU6_9PSEU</name>
<dbReference type="OrthoDB" id="4966777at2"/>
<dbReference type="STRING" id="1586287.BBK82_26120"/>
<dbReference type="Proteomes" id="UP000093053">
    <property type="component" value="Chromosome"/>
</dbReference>
<dbReference type="InterPro" id="IPR010982">
    <property type="entry name" value="Lambda_DNA-bd_dom_sf"/>
</dbReference>
<protein>
    <recommendedName>
        <fullName evidence="1">HTH cro/C1-type domain-containing protein</fullName>
    </recommendedName>
</protein>
<dbReference type="GO" id="GO:0003677">
    <property type="term" value="F:DNA binding"/>
    <property type="evidence" value="ECO:0007669"/>
    <property type="project" value="InterPro"/>
</dbReference>